<keyword evidence="4" id="KW-1185">Reference proteome</keyword>
<evidence type="ECO:0000256" key="1">
    <source>
        <dbReference type="SAM" id="MobiDB-lite"/>
    </source>
</evidence>
<reference evidence="3" key="1">
    <citation type="journal article" date="2020" name="Stud. Mycol.">
        <title>101 Dothideomycetes genomes: a test case for predicting lifestyles and emergence of pathogens.</title>
        <authorList>
            <person name="Haridas S."/>
            <person name="Albert R."/>
            <person name="Binder M."/>
            <person name="Bloem J."/>
            <person name="Labutti K."/>
            <person name="Salamov A."/>
            <person name="Andreopoulos B."/>
            <person name="Baker S."/>
            <person name="Barry K."/>
            <person name="Bills G."/>
            <person name="Bluhm B."/>
            <person name="Cannon C."/>
            <person name="Castanera R."/>
            <person name="Culley D."/>
            <person name="Daum C."/>
            <person name="Ezra D."/>
            <person name="Gonzalez J."/>
            <person name="Henrissat B."/>
            <person name="Kuo A."/>
            <person name="Liang C."/>
            <person name="Lipzen A."/>
            <person name="Lutzoni F."/>
            <person name="Magnuson J."/>
            <person name="Mondo S."/>
            <person name="Nolan M."/>
            <person name="Ohm R."/>
            <person name="Pangilinan J."/>
            <person name="Park H.-J."/>
            <person name="Ramirez L."/>
            <person name="Alfaro M."/>
            <person name="Sun H."/>
            <person name="Tritt A."/>
            <person name="Yoshinaga Y."/>
            <person name="Zwiers L.-H."/>
            <person name="Turgeon B."/>
            <person name="Goodwin S."/>
            <person name="Spatafora J."/>
            <person name="Crous P."/>
            <person name="Grigoriev I."/>
        </authorList>
    </citation>
    <scope>NUCLEOTIDE SEQUENCE</scope>
    <source>
        <strain evidence="3">CBS 109.77</strain>
    </source>
</reference>
<name>A0A6A6WW24_9PLEO</name>
<evidence type="ECO:0000313" key="3">
    <source>
        <dbReference type="EMBL" id="KAF2788098.1"/>
    </source>
</evidence>
<evidence type="ECO:0000256" key="2">
    <source>
        <dbReference type="SAM" id="Phobius"/>
    </source>
</evidence>
<dbReference type="AlphaFoldDB" id="A0A6A6WW24"/>
<dbReference type="Proteomes" id="UP000799757">
    <property type="component" value="Unassembled WGS sequence"/>
</dbReference>
<dbReference type="EMBL" id="MU002248">
    <property type="protein sequence ID" value="KAF2788098.1"/>
    <property type="molecule type" value="Genomic_DNA"/>
</dbReference>
<sequence>MNECLRVGERGEGAGVFIPTLCAETRAEGIGHGGFGVGELRREKDSRNLLMLQRDLVERQIFACQGNTSSSVHTYRKTSRSPYDKTKGVCVYMLSISTTPAYLLSIFVLRRRSNRGRGCGYRASGRQIDEGIRGASSPPKGDGGYSSLEPPAPPSRTSPFAYLSPMGTTPLVNVSIPLRMTNCTPVPHRPHSSATRLYLQSTPFRTRHTA</sequence>
<keyword evidence="2" id="KW-0472">Membrane</keyword>
<organism evidence="3 4">
    <name type="scientific">Melanomma pulvis-pyrius CBS 109.77</name>
    <dbReference type="NCBI Taxonomy" id="1314802"/>
    <lineage>
        <taxon>Eukaryota</taxon>
        <taxon>Fungi</taxon>
        <taxon>Dikarya</taxon>
        <taxon>Ascomycota</taxon>
        <taxon>Pezizomycotina</taxon>
        <taxon>Dothideomycetes</taxon>
        <taxon>Pleosporomycetidae</taxon>
        <taxon>Pleosporales</taxon>
        <taxon>Melanommataceae</taxon>
        <taxon>Melanomma</taxon>
    </lineage>
</organism>
<feature type="region of interest" description="Disordered" evidence="1">
    <location>
        <begin position="185"/>
        <end position="210"/>
    </location>
</feature>
<keyword evidence="2" id="KW-0812">Transmembrane</keyword>
<feature type="region of interest" description="Disordered" evidence="1">
    <location>
        <begin position="117"/>
        <end position="163"/>
    </location>
</feature>
<accession>A0A6A6WW24</accession>
<gene>
    <name evidence="3" type="ORF">K505DRAFT_116913</name>
</gene>
<feature type="transmembrane region" description="Helical" evidence="2">
    <location>
        <begin position="91"/>
        <end position="109"/>
    </location>
</feature>
<evidence type="ECO:0000313" key="4">
    <source>
        <dbReference type="Proteomes" id="UP000799757"/>
    </source>
</evidence>
<feature type="compositionally biased region" description="Polar residues" evidence="1">
    <location>
        <begin position="192"/>
        <end position="204"/>
    </location>
</feature>
<proteinExistence type="predicted"/>
<protein>
    <submittedName>
        <fullName evidence="3">Uncharacterized protein</fullName>
    </submittedName>
</protein>
<keyword evidence="2" id="KW-1133">Transmembrane helix</keyword>